<keyword evidence="6" id="KW-0833">Ubl conjugation pathway</keyword>
<evidence type="ECO:0000259" key="11">
    <source>
        <dbReference type="PROSITE" id="PS51284"/>
    </source>
</evidence>
<evidence type="ECO:0000256" key="4">
    <source>
        <dbReference type="ARBA" id="ARBA00022723"/>
    </source>
</evidence>
<name>A0A8J6GB33_MICOH</name>
<evidence type="ECO:0000313" key="12">
    <source>
        <dbReference type="EMBL" id="KAH0508214.1"/>
    </source>
</evidence>
<dbReference type="PANTHER" id="PTHR45943">
    <property type="entry name" value="E3 UBIQUITIN-PROTEIN LIGASE MYCBP2"/>
    <property type="match status" value="1"/>
</dbReference>
<proteinExistence type="predicted"/>
<dbReference type="InterPro" id="IPR009091">
    <property type="entry name" value="RCC1/BLIP-II"/>
</dbReference>
<gene>
    <name evidence="12" type="ORF">LTLLF_165740</name>
</gene>
<feature type="compositionally biased region" description="Basic and acidic residues" evidence="10">
    <location>
        <begin position="2255"/>
        <end position="2273"/>
    </location>
</feature>
<feature type="region of interest" description="Disordered" evidence="10">
    <location>
        <begin position="3118"/>
        <end position="3141"/>
    </location>
</feature>
<evidence type="ECO:0000256" key="3">
    <source>
        <dbReference type="ARBA" id="ARBA00022679"/>
    </source>
</evidence>
<dbReference type="Gene3D" id="2.60.40.10">
    <property type="entry name" value="Immunoglobulins"/>
    <property type="match status" value="1"/>
</dbReference>
<dbReference type="PROSITE" id="PS50194">
    <property type="entry name" value="FILAMIN_REPEAT"/>
    <property type="match status" value="1"/>
</dbReference>
<organism evidence="12 13">
    <name type="scientific">Microtus ochrogaster</name>
    <name type="common">Prairie vole</name>
    <dbReference type="NCBI Taxonomy" id="79684"/>
    <lineage>
        <taxon>Eukaryota</taxon>
        <taxon>Metazoa</taxon>
        <taxon>Chordata</taxon>
        <taxon>Craniata</taxon>
        <taxon>Vertebrata</taxon>
        <taxon>Euteleostomi</taxon>
        <taxon>Mammalia</taxon>
        <taxon>Eutheria</taxon>
        <taxon>Euarchontoglires</taxon>
        <taxon>Glires</taxon>
        <taxon>Rodentia</taxon>
        <taxon>Myomorpha</taxon>
        <taxon>Muroidea</taxon>
        <taxon>Cricetidae</taxon>
        <taxon>Arvicolinae</taxon>
        <taxon>Microtus</taxon>
    </lineage>
</organism>
<evidence type="ECO:0000313" key="13">
    <source>
        <dbReference type="Proteomes" id="UP000710432"/>
    </source>
</evidence>
<feature type="compositionally biased region" description="Basic and acidic residues" evidence="10">
    <location>
        <begin position="2288"/>
        <end position="2298"/>
    </location>
</feature>
<evidence type="ECO:0000256" key="5">
    <source>
        <dbReference type="ARBA" id="ARBA00022737"/>
    </source>
</evidence>
<dbReference type="Gene3D" id="2.60.120.260">
    <property type="entry name" value="Galactose-binding domain-like"/>
    <property type="match status" value="1"/>
</dbReference>
<dbReference type="PANTHER" id="PTHR45943:SF1">
    <property type="entry name" value="E3 UBIQUITIN-PROTEIN LIGASE MYCBP2"/>
    <property type="match status" value="1"/>
</dbReference>
<dbReference type="SUPFAM" id="SSF49785">
    <property type="entry name" value="Galactose-binding domain-like"/>
    <property type="match status" value="1"/>
</dbReference>
<evidence type="ECO:0000256" key="8">
    <source>
        <dbReference type="PROSITE-ProRule" id="PRU00087"/>
    </source>
</evidence>
<dbReference type="GO" id="GO:0042995">
    <property type="term" value="C:cell projection"/>
    <property type="evidence" value="ECO:0007669"/>
    <property type="project" value="UniProtKB-SubCell"/>
</dbReference>
<dbReference type="Proteomes" id="UP000710432">
    <property type="component" value="Unassembled WGS sequence"/>
</dbReference>
<dbReference type="Gene3D" id="2.60.120.820">
    <property type="entry name" value="PHR domain"/>
    <property type="match status" value="3"/>
</dbReference>
<keyword evidence="3" id="KW-0808">Transferase</keyword>
<dbReference type="FunFam" id="2.60.120.820:FF:000002">
    <property type="entry name" value="E3 ubiquitin-protein ligase MYCBP2 isoform X1"/>
    <property type="match status" value="1"/>
</dbReference>
<dbReference type="Pfam" id="PF13540">
    <property type="entry name" value="RCC1_2"/>
    <property type="match status" value="2"/>
</dbReference>
<dbReference type="GO" id="GO:0061630">
    <property type="term" value="F:ubiquitin protein ligase activity"/>
    <property type="evidence" value="ECO:0007669"/>
    <property type="project" value="TreeGrafter"/>
</dbReference>
<feature type="region of interest" description="Disordered" evidence="10">
    <location>
        <begin position="53"/>
        <end position="73"/>
    </location>
</feature>
<feature type="compositionally biased region" description="Polar residues" evidence="10">
    <location>
        <begin position="2228"/>
        <end position="2244"/>
    </location>
</feature>
<dbReference type="GO" id="GO:0016567">
    <property type="term" value="P:protein ubiquitination"/>
    <property type="evidence" value="ECO:0007669"/>
    <property type="project" value="UniProtKB-UniPathway"/>
</dbReference>
<feature type="compositionally biased region" description="Basic residues" evidence="10">
    <location>
        <begin position="2501"/>
        <end position="2514"/>
    </location>
</feature>
<feature type="compositionally biased region" description="Polar residues" evidence="10">
    <location>
        <begin position="2359"/>
        <end position="2370"/>
    </location>
</feature>
<protein>
    <submittedName>
        <fullName evidence="12">E3 ubiquitin-protein ligase MYCBP2</fullName>
    </submittedName>
</protein>
<evidence type="ECO:0000256" key="6">
    <source>
        <dbReference type="ARBA" id="ARBA00022786"/>
    </source>
</evidence>
<evidence type="ECO:0000256" key="10">
    <source>
        <dbReference type="SAM" id="MobiDB-lite"/>
    </source>
</evidence>
<comment type="subcellular location">
    <subcellularLocation>
        <location evidence="1">Cell projection</location>
    </subcellularLocation>
</comment>
<feature type="region of interest" description="Disordered" evidence="10">
    <location>
        <begin position="417"/>
        <end position="436"/>
    </location>
</feature>
<dbReference type="InterPro" id="IPR000408">
    <property type="entry name" value="Reg_chr_condens"/>
</dbReference>
<feature type="compositionally biased region" description="Basic and acidic residues" evidence="10">
    <location>
        <begin position="3129"/>
        <end position="3141"/>
    </location>
</feature>
<feature type="compositionally biased region" description="Low complexity" evidence="10">
    <location>
        <begin position="2316"/>
        <end position="2358"/>
    </location>
</feature>
<dbReference type="InterPro" id="IPR014756">
    <property type="entry name" value="Ig_E-set"/>
</dbReference>
<feature type="repeat" description="RCC1" evidence="9">
    <location>
        <begin position="667"/>
        <end position="724"/>
    </location>
</feature>
<dbReference type="GO" id="GO:0005886">
    <property type="term" value="C:plasma membrane"/>
    <property type="evidence" value="ECO:0007669"/>
    <property type="project" value="TreeGrafter"/>
</dbReference>
<comment type="caution">
    <text evidence="12">The sequence shown here is derived from an EMBL/GenBank/DDBJ whole genome shotgun (WGS) entry which is preliminary data.</text>
</comment>
<evidence type="ECO:0000256" key="9">
    <source>
        <dbReference type="PROSITE-ProRule" id="PRU00235"/>
    </source>
</evidence>
<feature type="compositionally biased region" description="Polar residues" evidence="10">
    <location>
        <begin position="2299"/>
        <end position="2312"/>
    </location>
</feature>
<dbReference type="GO" id="GO:0005634">
    <property type="term" value="C:nucleus"/>
    <property type="evidence" value="ECO:0007669"/>
    <property type="project" value="TreeGrafter"/>
</dbReference>
<feature type="repeat" description="RCC1" evidence="9">
    <location>
        <begin position="409"/>
        <end position="464"/>
    </location>
</feature>
<dbReference type="PROSITE" id="PS51284">
    <property type="entry name" value="DOC"/>
    <property type="match status" value="1"/>
</dbReference>
<dbReference type="PROSITE" id="PS50012">
    <property type="entry name" value="RCC1_3"/>
    <property type="match status" value="2"/>
</dbReference>
<evidence type="ECO:0000256" key="7">
    <source>
        <dbReference type="ARBA" id="ARBA00023273"/>
    </source>
</evidence>
<keyword evidence="5" id="KW-0677">Repeat</keyword>
<dbReference type="SMART" id="SM01337">
    <property type="entry name" value="APC10"/>
    <property type="match status" value="1"/>
</dbReference>
<dbReference type="InterPro" id="IPR012983">
    <property type="entry name" value="PHR"/>
</dbReference>
<dbReference type="Pfam" id="PF08005">
    <property type="entry name" value="PHR"/>
    <property type="match status" value="3"/>
</dbReference>
<dbReference type="UniPathway" id="UPA00143"/>
<dbReference type="InterPro" id="IPR038648">
    <property type="entry name" value="PHR_sf"/>
</dbReference>
<dbReference type="InterPro" id="IPR013783">
    <property type="entry name" value="Ig-like_fold"/>
</dbReference>
<sequence length="4082" mass="448052">MFSFIFQSENLENTVIIPDIKLHSNPSAFNIYCNVRHCVLEWQKKETSLAAASKNSVQSGESDSDEEEESKEPPIKLPKIIEVGLCEVFELIKETRFSHPSLCLRSLQALLNVLQGQQPEGLQSEPPEVLESLFQLLLEITVRSTGMNDSTGQSLTALSCACLFSLVASWGETGRTLQAISAILTNNGSHACQTIQVPTILNSLQRSVQAVLVGKIQIQDWFSNGIKKAALMHKWPLKEVSVDEDDQCLLQNDGFFLYLLCKDGLYKIGSGYSGTVRGYLLYRDVNNHSMTAIRISPETLEQDGTVMLPDCHTEGQNILFTDGEYINQIAASRDYCLIEGTGFDEESAVLGAGREFALMKTANGKSLGIKQGGPSAGKWVELPITKSPKIVHFSVGHDGSHALLVAEDGSVFFTGSASKGEDGESTKSRRQSKPYKPKKIIKMEGKIVVYTACNNGSSSVISKDGELYMFGKDAIYSDSSSLVSDLKGHFVTQVAMGKAHTCVLMKNGEVWTFGVNNKGQCGRDTGAMNQGGKGFGVENMATAMDEDLEEELDEKDEKSMMCPPGMHKWKLEQCMVCTVCGDCTGYGASCVSSGRPDRVPGGSALTISIPYFTVYSLFYISVESYKKLTYFFFFKPRGCPTLVQALPGPSTQVTAGSNHTAVLLMDGQVFTFGSFSKGQLGRPILDVPYWNAKPAPMPNIGSKYGRKATWIGASGDQTFLRIDEALINSHVLATSEIFASKHIIGLVPASISEPPPFKCLLINKVDGSCKTFNDSEQEDLQGFGVCLDPVYDVLWRFRPSTRELWCYNAVVADARLPSATDMQSRCSILSPELALPTGSRALTTRSHAALHILGCLDTLAAMQDLKMGIASTEEETQAVMKVYSKEDYSVVNRFESHGGGWGYSAHSVEAIRFSADTDILLGGLGLFGGRGEYTAKIKLFELGPDGGDHETDGDLLAETDVLAYDCAAREKYAMMFDEPVLLQAGWWYVAWARVSGPSSDCGSHGQASITTDDGVVFQFKSSKKSNNGTDVNAGQIPQLLYRLPTSDGSASKGKQQTSEPVHILKRSFARTVSVECFESLLSILHWSWTTLVLGVEELRGLKGFQFTATLLDLERLRFVGTCCLRLLRVYTCEIYPVSGMDIQEANFKTSSSRLLAAVMSALCHTSVKLTSIFPIAYDGEVLLRSIVKQVSTENDSTLVHRFPLLVGHMEKLSQSEENISGMTSFREVLEKMLVIVVLPVRNSLRRENELFSSHLVSNTCGLLASIVSELTASALGSEVDGLNSLHSVKASANRFTKTSQGRSWNTGNGSPDAICFAVDKPGIVVVGFSVYGGGGIHEYELEVLVDDENVKYAVRLRNYGSRTANGDGGMTTVQCPDGVTFTFSTCSLSSNGTNQTRGQIPQILYYRSEFDGDLQSQLLSKANEEDKNCSRALSVVSTVVRAAKDLLHRALAVDADDIPELLSSSSLFSMLLPLIIAYIGPVAAAIPKVAVEVFGLVQQLLPSVAILNQKYAPPAFNPNQSTDSTTGNQPEQGLSACTTSNHYAVVESEHPYKPACVTHYKVTFPECVRWMTIEFDPQCGTAQSEDVLRLLIPVRTIQNSGYGPKLTTVHENLNSWIELKKYSGSSGWPTMVLVLPGNEALFSLETASDYVKDDKASFYGFKCFAIGYEFSPGPDEGVIQLEKELANLGGVCAAALMKKDLALPIGNELEEDLEILEEAALQVCKTHSGILGKGLALSHSPTILEALEGNLPLQIQSNEQSFLDDFIACVPGSSGGRLARWLQPDSYADPQKTSLILNKDDVRCGWPTTITVQTKDQYGEVVHVPNMKVEVKAVPVSQKKTSLQQEQVKKSQRIPGSPAVAAAPSNTDMTFGGLASPKLDVSYEPMIVKEARYIAITMMKVYENYSFEELRFASPTPKRPSENMLIRVNNDGTYCANWTPGAIGLYTIHVTIDGIEIDAGLEVKVKDPPKGMIPPGTQLVKPKADPQPNKIRKFVAKDSAGLRIRSHPSLQSEQIGIVKVNGTITFIDEIHNDDGVWLRLNDETIKKYVPNMNGYNEAWCLSFNQHLGKSLLVPVDEPKTNTDDFFKDINSCCPQEATMQEQDNPFLRGGPGMYKVVKTGPSGHNIRSCPNLREQVLLDQNSQTPPPSPFSVQAFNKGATCSAQGFDYGLGNNKGDQLSAILNSIQSRPNLPAPSIFDQAAKPPSSLVHSPFVFGQPLSFQQPQLQSDRGTVSTSSRPASTSGKSELPSKHSRSIKPDGRMSRTTADQKKPRGTESLSASESLMLKSDAAKLRSDSHSRSLSPNHNTLQTLKSDGRMSSSFRSESPGPGSRSSSPKPKTIPANRSSPSGAGSPRSSSPQDKNLPQKSTAPVKTKLDPPRERSKSDSYTLDPDTLRKKKMPLTEPLRGRSTSPKPKPVPKDPKDSPGSENRAPSPHVVQENLHSEVVEVCTSSTLKTNSVTDSSCDESSEFKSVDESSNKVHFSIGKAPLKDEQEMRASPKVSRKCANRHTRPKKEKSNFLFKGDGAKSLEPAKQAMSPSVAECARAVFASFLWHEGIVHDAMACSSFLKFNPELSKEHAPIRSSLSSQPPTEEKEIKLKNRHSLEISSALNMFNIAPHGPDISKMGSINKNKVLSMLKEPPLHEKCEDGKSEATFDTSMHHTMKSKSPLPLTLQHLVAFWEDISLATIKAASQNMIFPSPGSCAVLKKKECEKENKKTKKEKKKKEKTEIRPRGNLFGEMAQLAVGGPEKDTICELCGESHPYPVTYHMRQAHPGCGRYAGGQGYNSIGHFCGGWAGNCGDGGMGGSTWYLVCDRCREKYLREKQAAAREKVKQSRRKPMQVKTPRALPTMEAHQVIKANALFLLSLSSAAEPSILCYHPAKAFQSQLPIVKEGVSEDLPVKMPCLYLQTLARHHHENFVGYQDDNLFQDEMRYLRSTSVPAPYISVTPDASPNVFEEPESNMKSMPPSLETSPITDTDLAKRTVFQRSYSVVASEYDKQHSILPARVKAIPRRRVNSGDTEVGSSLLRHPSPELSRLISAHSSLSKGERNFQWPVLAFVIQHHDLEGLEIAMKQALRKSACRVFAMEAFNWLLCNVIQTTSLHDILWHFVAALTPSPVESEEDEDEENKTNKENVEQEKDTRVCEHPLSDIVIAGEAAHPLPHTFHRLLQTISDLMMSLPSGSSLQQMALRCWSLKFKQSDHQFLHQSNVFHHINNILSKSDDGDSEESFSISIQSGLEAMSQELCVVMCLKDLTSIVDIKTSSRPAMIGSLTDGSTETFWESGDEDKNKTKNITINCVKGINARYVSVHVDNSRDLGVDLDSRHIGWVTSELPGGDNHIIKIELKGPENTLRVRQVKVLGWKDGESTKIAGQISASVAQQRNCEAETLRVFRLITSQVFGKLISGDAEPTPEQEEKALLSSPEGEEKVCAHIVQAIRMEATRVREEWEHAISSKENANSQPNDEDASSDAYCFELLSMVLALSGSNVGRQYLAQQLTLLQDLFSLLHTASPRVQRQVTSLLRRVLPEVTPSRLASIIGVKSLPPADISDIIHSTEKGDWNKLGILDMFLGCIAKALTVQLKAKGTTITGTAGTSVGKGVTTVTLPMIFNSSYLRRGESHWWMKGSTPTQISEIIIKLIKDMAAGHLSEAWSRVTKNAIAETIIALTKMEEEFRSPVRCIATTRLWLALASLCVLDQDHVDRLSSGRWMGKDGQQKQMVFKEEEEAIKVDLHEGCGRTKLFWLMALADSKTMKAMVEFREHTGKPTTSSSEACRFCGSRSGTELSAVGSVCSDADCQEYAKIACSKTHPCGHPCGGVKNEEHCLPCLHGCDKSATTLKQDADDMCMICFTEALSAAPAIQNKINHIVLKDLLDPIKELYEDVRRKALMRLEYEGLHKSEAITTPGVRFYNDPAGYAMNRYAYYVCYKCRKAYFGGEARCDAEAGQGDDYDPRELICGACSDVSRAQMCPKHGTDFLEYKCRYCCSVAVFFCFGTTHFCNACHDDFQRMTSIPKEELPHCPAVQSLQYAEAAADGIIACTGSAVLFEMGGLLQFIIYDKRNRLITQHLLTSLVDPSCLFKAI</sequence>
<dbReference type="PROSITE" id="PS00626">
    <property type="entry name" value="RCC1_2"/>
    <property type="match status" value="1"/>
</dbReference>
<comment type="pathway">
    <text evidence="2">Protein modification; protein ubiquitination.</text>
</comment>
<dbReference type="GO" id="GO:0046872">
    <property type="term" value="F:metal ion binding"/>
    <property type="evidence" value="ECO:0007669"/>
    <property type="project" value="UniProtKB-KW"/>
</dbReference>
<dbReference type="InterPro" id="IPR004939">
    <property type="entry name" value="APC_su10/DOC_dom"/>
</dbReference>
<dbReference type="SUPFAM" id="SSF81296">
    <property type="entry name" value="E set domains"/>
    <property type="match status" value="1"/>
</dbReference>
<dbReference type="InterPro" id="IPR008979">
    <property type="entry name" value="Galactose-bd-like_sf"/>
</dbReference>
<dbReference type="Gene3D" id="2.130.10.30">
    <property type="entry name" value="Regulator of chromosome condensation 1/beta-lactamase-inhibitor protein II"/>
    <property type="match status" value="1"/>
</dbReference>
<dbReference type="SUPFAM" id="SSF50985">
    <property type="entry name" value="RCC1/BLIP-II"/>
    <property type="match status" value="1"/>
</dbReference>
<accession>A0A8J6GB33</accession>
<evidence type="ECO:0000256" key="1">
    <source>
        <dbReference type="ARBA" id="ARBA00004316"/>
    </source>
</evidence>
<dbReference type="GO" id="GO:0007411">
    <property type="term" value="P:axon guidance"/>
    <property type="evidence" value="ECO:0007669"/>
    <property type="project" value="TreeGrafter"/>
</dbReference>
<dbReference type="GO" id="GO:0008582">
    <property type="term" value="P:regulation of synaptic assembly at neuromuscular junction"/>
    <property type="evidence" value="ECO:0007669"/>
    <property type="project" value="TreeGrafter"/>
</dbReference>
<dbReference type="FunFam" id="2.130.10.30:FF:000016">
    <property type="entry name" value="E3 ubiquitin-protein ligase MYCBP2 isoform X2"/>
    <property type="match status" value="1"/>
</dbReference>
<feature type="region of interest" description="Disordered" evidence="10">
    <location>
        <begin position="2493"/>
        <end position="2515"/>
    </location>
</feature>
<keyword evidence="7" id="KW-0966">Cell projection</keyword>
<feature type="region of interest" description="Disordered" evidence="10">
    <location>
        <begin position="2222"/>
        <end position="2444"/>
    </location>
</feature>
<reference evidence="12" key="1">
    <citation type="submission" date="2020-03" db="EMBL/GenBank/DDBJ databases">
        <title>Studies in the Genomics of Life Span.</title>
        <authorList>
            <person name="Glass D."/>
        </authorList>
    </citation>
    <scope>NUCLEOTIDE SEQUENCE</scope>
    <source>
        <strain evidence="12">LTLLF</strain>
        <tissue evidence="12">Muscle</tissue>
    </source>
</reference>
<evidence type="ECO:0000256" key="2">
    <source>
        <dbReference type="ARBA" id="ARBA00004906"/>
    </source>
</evidence>
<keyword evidence="4" id="KW-0479">Metal-binding</keyword>
<feature type="domain" description="DOC" evidence="11">
    <location>
        <begin position="3231"/>
        <end position="3387"/>
    </location>
</feature>
<feature type="repeat" description="Filamin" evidence="8">
    <location>
        <begin position="1859"/>
        <end position="1957"/>
    </location>
</feature>
<dbReference type="EMBL" id="JAATJU010023299">
    <property type="protein sequence ID" value="KAH0508214.1"/>
    <property type="molecule type" value="Genomic_DNA"/>
</dbReference>
<dbReference type="InterPro" id="IPR017868">
    <property type="entry name" value="Filamin/ABP280_repeat-like"/>
</dbReference>
<feature type="compositionally biased region" description="Basic and acidic residues" evidence="10">
    <location>
        <begin position="2373"/>
        <end position="2384"/>
    </location>
</feature>